<dbReference type="AlphaFoldDB" id="A0A3N4LXM9"/>
<gene>
    <name evidence="3" type="ORF">L211DRAFT_836008</name>
</gene>
<dbReference type="InterPro" id="IPR050618">
    <property type="entry name" value="Ubq-SigPath_Reg"/>
</dbReference>
<dbReference type="PANTHER" id="PTHR12864">
    <property type="entry name" value="RAN BINDING PROTEIN 9-RELATED"/>
    <property type="match status" value="1"/>
</dbReference>
<protein>
    <recommendedName>
        <fullName evidence="2">CTLH domain-containing protein</fullName>
    </recommendedName>
</protein>
<dbReference type="InterPro" id="IPR006595">
    <property type="entry name" value="CTLH_C"/>
</dbReference>
<dbReference type="InterPro" id="IPR013144">
    <property type="entry name" value="CRA_dom"/>
</dbReference>
<evidence type="ECO:0000256" key="1">
    <source>
        <dbReference type="ARBA" id="ARBA00002343"/>
    </source>
</evidence>
<proteinExistence type="predicted"/>
<dbReference type="Pfam" id="PF10607">
    <property type="entry name" value="CTLH"/>
    <property type="match status" value="1"/>
</dbReference>
<dbReference type="InterPro" id="IPR024964">
    <property type="entry name" value="CTLH/CRA"/>
</dbReference>
<evidence type="ECO:0000259" key="2">
    <source>
        <dbReference type="PROSITE" id="PS50897"/>
    </source>
</evidence>
<comment type="function">
    <text evidence="1">Involved in the proteasome-dependent degradation of fructose-1,6-bisphosphatase.</text>
</comment>
<keyword evidence="4" id="KW-1185">Reference proteome</keyword>
<dbReference type="PROSITE" id="PS50896">
    <property type="entry name" value="LISH"/>
    <property type="match status" value="1"/>
</dbReference>
<dbReference type="SMART" id="SM00757">
    <property type="entry name" value="CRA"/>
    <property type="match status" value="1"/>
</dbReference>
<dbReference type="PROSITE" id="PS50897">
    <property type="entry name" value="CTLH"/>
    <property type="match status" value="1"/>
</dbReference>
<sequence>MASTTSGATRRAGGIDWEKRVDDVKVSKTDLNNLVMNYLIIEGYESAALKFAQEANITPQYHFYDIQDRVQIRSAIHSGDIDTAIQRINDLYPEMLDTNPSLHFSLLRLQLIELIRACTSSPDGDISEALNFATTRLAPRAPGNPAFLQDLERTMALLCFPPESLAPPLSELMDPALRRNVAAKVNEAILESAHWMKEAKIRGLVRLRGWAEQRLPGLPPMSLGLDIDGTESPDAMAT</sequence>
<accession>A0A3N4LXM9</accession>
<dbReference type="Pfam" id="PF08513">
    <property type="entry name" value="LisH"/>
    <property type="match status" value="1"/>
</dbReference>
<organism evidence="3 4">
    <name type="scientific">Terfezia boudieri ATCC MYA-4762</name>
    <dbReference type="NCBI Taxonomy" id="1051890"/>
    <lineage>
        <taxon>Eukaryota</taxon>
        <taxon>Fungi</taxon>
        <taxon>Dikarya</taxon>
        <taxon>Ascomycota</taxon>
        <taxon>Pezizomycotina</taxon>
        <taxon>Pezizomycetes</taxon>
        <taxon>Pezizales</taxon>
        <taxon>Pezizaceae</taxon>
        <taxon>Terfezia</taxon>
    </lineage>
</organism>
<reference evidence="3 4" key="1">
    <citation type="journal article" date="2018" name="Nat. Ecol. Evol.">
        <title>Pezizomycetes genomes reveal the molecular basis of ectomycorrhizal truffle lifestyle.</title>
        <authorList>
            <person name="Murat C."/>
            <person name="Payen T."/>
            <person name="Noel B."/>
            <person name="Kuo A."/>
            <person name="Morin E."/>
            <person name="Chen J."/>
            <person name="Kohler A."/>
            <person name="Krizsan K."/>
            <person name="Balestrini R."/>
            <person name="Da Silva C."/>
            <person name="Montanini B."/>
            <person name="Hainaut M."/>
            <person name="Levati E."/>
            <person name="Barry K.W."/>
            <person name="Belfiori B."/>
            <person name="Cichocki N."/>
            <person name="Clum A."/>
            <person name="Dockter R.B."/>
            <person name="Fauchery L."/>
            <person name="Guy J."/>
            <person name="Iotti M."/>
            <person name="Le Tacon F."/>
            <person name="Lindquist E.A."/>
            <person name="Lipzen A."/>
            <person name="Malagnac F."/>
            <person name="Mello A."/>
            <person name="Molinier V."/>
            <person name="Miyauchi S."/>
            <person name="Poulain J."/>
            <person name="Riccioni C."/>
            <person name="Rubini A."/>
            <person name="Sitrit Y."/>
            <person name="Splivallo R."/>
            <person name="Traeger S."/>
            <person name="Wang M."/>
            <person name="Zifcakova L."/>
            <person name="Wipf D."/>
            <person name="Zambonelli A."/>
            <person name="Paolocci F."/>
            <person name="Nowrousian M."/>
            <person name="Ottonello S."/>
            <person name="Baldrian P."/>
            <person name="Spatafora J.W."/>
            <person name="Henrissat B."/>
            <person name="Nagy L.G."/>
            <person name="Aury J.M."/>
            <person name="Wincker P."/>
            <person name="Grigoriev I.V."/>
            <person name="Bonfante P."/>
            <person name="Martin F.M."/>
        </authorList>
    </citation>
    <scope>NUCLEOTIDE SEQUENCE [LARGE SCALE GENOMIC DNA]</scope>
    <source>
        <strain evidence="3 4">ATCC MYA-4762</strain>
    </source>
</reference>
<dbReference type="SMART" id="SM00668">
    <property type="entry name" value="CTLH"/>
    <property type="match status" value="1"/>
</dbReference>
<name>A0A3N4LXM9_9PEZI</name>
<dbReference type="Proteomes" id="UP000267821">
    <property type="component" value="Unassembled WGS sequence"/>
</dbReference>
<evidence type="ECO:0000313" key="3">
    <source>
        <dbReference type="EMBL" id="RPB25922.1"/>
    </source>
</evidence>
<feature type="domain" description="CTLH" evidence="2">
    <location>
        <begin position="65"/>
        <end position="122"/>
    </location>
</feature>
<dbReference type="SMART" id="SM00667">
    <property type="entry name" value="LisH"/>
    <property type="match status" value="1"/>
</dbReference>
<dbReference type="STRING" id="1051890.A0A3N4LXM9"/>
<dbReference type="InParanoid" id="A0A3N4LXM9"/>
<evidence type="ECO:0000313" key="4">
    <source>
        <dbReference type="Proteomes" id="UP000267821"/>
    </source>
</evidence>
<dbReference type="OrthoDB" id="2415936at2759"/>
<dbReference type="EMBL" id="ML121536">
    <property type="protein sequence ID" value="RPB25922.1"/>
    <property type="molecule type" value="Genomic_DNA"/>
</dbReference>
<dbReference type="InterPro" id="IPR006594">
    <property type="entry name" value="LisH"/>
</dbReference>